<keyword evidence="1" id="KW-1185">Reference proteome</keyword>
<evidence type="ECO:0000313" key="2">
    <source>
        <dbReference type="RefSeq" id="XP_036360104.1"/>
    </source>
</evidence>
<organism evidence="1 2">
    <name type="scientific">Octopus sinensis</name>
    <name type="common">East Asian common octopus</name>
    <dbReference type="NCBI Taxonomy" id="2607531"/>
    <lineage>
        <taxon>Eukaryota</taxon>
        <taxon>Metazoa</taxon>
        <taxon>Spiralia</taxon>
        <taxon>Lophotrochozoa</taxon>
        <taxon>Mollusca</taxon>
        <taxon>Cephalopoda</taxon>
        <taxon>Coleoidea</taxon>
        <taxon>Octopodiformes</taxon>
        <taxon>Octopoda</taxon>
        <taxon>Incirrata</taxon>
        <taxon>Octopodidae</taxon>
        <taxon>Octopus</taxon>
    </lineage>
</organism>
<accession>A0A7E6EXI5</accession>
<dbReference type="Proteomes" id="UP000515154">
    <property type="component" value="Linkage group LG6"/>
</dbReference>
<protein>
    <submittedName>
        <fullName evidence="2">Uncharacterized protein LOC115212992</fullName>
    </submittedName>
</protein>
<proteinExistence type="predicted"/>
<dbReference type="AlphaFoldDB" id="A0A7E6EXI5"/>
<dbReference type="RefSeq" id="XP_036360104.1">
    <property type="nucleotide sequence ID" value="XM_036504211.1"/>
</dbReference>
<evidence type="ECO:0000313" key="1">
    <source>
        <dbReference type="Proteomes" id="UP000515154"/>
    </source>
</evidence>
<sequence length="683" mass="77287">MPQVLLEETHRNLTYQENKHDDFLLIEVEAILRHPDPAKITLSPPLFPKGGDVYLYKSGPHDRRVKDKYWWVNRGNNFHSKSQKRHAIMKTYFSLKDRNGSKKSDCLNGFRRHIYRLADAKDDRRTLMLVHYLGDEKLHTAIPHGNSKHKKGQSESSSHQVKTMRSNDLDTATMTASLQSLNAAKNELRTPDGVGSHGKIIKSPINNLKQPSFTIQTLKDNGSSDDLRICLEKLKHKSANHSELVESNLLTPTKIRRTDGNTYNIQGTLALAHHHPVNQSKTASQLWTGDNKQNHSQVHSVVPVSRTNTALLASVLPNKDKPQMRIQDERIKNQTVFHNRHQLNMSFQQRKKLQQLQKVDNSLASLMPRSLHAAESLSFKNLQSLGLNASPDVHLSKRGVNPSEHQTSKNGCADTVKQSSLVNCPETDSRLQIDYMKLFEEASKLPQMGCDVFVLVSYPGCKPAYWGTKKYVQKFENSECLQPYVASNCLSVKLKDSSLSPKNLNHSESETDNRLGKLRISNSANNNKSVVTLKKEPMEDDSPDNNNRIPEVTIKDEILEDVIIRDSTGLANGNRDLTETIRNSVNGINNSRGQSLQKDNTFKNSLQRTIEEQYKSMYRTQENSMSFDQIIPQTSRRKDKRSVADEMTCHNKDTKNIGGNSNGTLSTPVYVKIESLADDLENR</sequence>
<gene>
    <name evidence="2" type="primary">LOC115212992</name>
</gene>
<name>A0A7E6EXI5_9MOLL</name>
<reference evidence="2" key="1">
    <citation type="submission" date="2025-08" db="UniProtKB">
        <authorList>
            <consortium name="RefSeq"/>
        </authorList>
    </citation>
    <scope>IDENTIFICATION</scope>
</reference>
<dbReference type="KEGG" id="osn:115212992"/>